<gene>
    <name evidence="1" type="ORF">Daura_35680</name>
</gene>
<dbReference type="AlphaFoldDB" id="A0A9Q9IBD5"/>
<proteinExistence type="predicted"/>
<protein>
    <recommendedName>
        <fullName evidence="3">PRC-barrel domain-containing protein</fullName>
    </recommendedName>
</protein>
<evidence type="ECO:0000313" key="2">
    <source>
        <dbReference type="Proteomes" id="UP001058003"/>
    </source>
</evidence>
<sequence length="86" mass="9040">MVVAVDVEEAGMITRVRPVGVLVGYAVEAVDGPVGTIHRGTYDRGRLVVLSGSGVQVTLPVDAVQRIDHRRRTVYLGVSRASVAGG</sequence>
<evidence type="ECO:0008006" key="3">
    <source>
        <dbReference type="Google" id="ProtNLM"/>
    </source>
</evidence>
<reference evidence="1" key="1">
    <citation type="submission" date="2021-04" db="EMBL/GenBank/DDBJ databases">
        <title>Dactylosporangium aurantiacum NRRL B-8018 full assembly.</title>
        <authorList>
            <person name="Hartkoorn R.C."/>
            <person name="Beaudoing E."/>
            <person name="Hot D."/>
        </authorList>
    </citation>
    <scope>NUCLEOTIDE SEQUENCE</scope>
    <source>
        <strain evidence="1">NRRL B-8018</strain>
    </source>
</reference>
<organism evidence="1 2">
    <name type="scientific">Dactylosporangium aurantiacum</name>
    <dbReference type="NCBI Taxonomy" id="35754"/>
    <lineage>
        <taxon>Bacteria</taxon>
        <taxon>Bacillati</taxon>
        <taxon>Actinomycetota</taxon>
        <taxon>Actinomycetes</taxon>
        <taxon>Micromonosporales</taxon>
        <taxon>Micromonosporaceae</taxon>
        <taxon>Dactylosporangium</taxon>
    </lineage>
</organism>
<dbReference type="KEGG" id="daur:Daura_35680"/>
<keyword evidence="2" id="KW-1185">Reference proteome</keyword>
<dbReference type="InterPro" id="IPR011033">
    <property type="entry name" value="PRC_barrel-like_sf"/>
</dbReference>
<accession>A0A9Q9IBD5</accession>
<dbReference type="OrthoDB" id="510842at2"/>
<name>A0A9Q9IBD5_9ACTN</name>
<dbReference type="EMBL" id="CP073767">
    <property type="protein sequence ID" value="UWZ52011.1"/>
    <property type="molecule type" value="Genomic_DNA"/>
</dbReference>
<evidence type="ECO:0000313" key="1">
    <source>
        <dbReference type="EMBL" id="UWZ52011.1"/>
    </source>
</evidence>
<dbReference type="Proteomes" id="UP001058003">
    <property type="component" value="Chromosome"/>
</dbReference>
<dbReference type="RefSeq" id="WP_156089447.1">
    <property type="nucleotide sequence ID" value="NZ_CP073767.1"/>
</dbReference>
<dbReference type="SUPFAM" id="SSF50346">
    <property type="entry name" value="PRC-barrel domain"/>
    <property type="match status" value="1"/>
</dbReference>